<dbReference type="InterPro" id="IPR036866">
    <property type="entry name" value="RibonucZ/Hydroxyglut_hydro"/>
</dbReference>
<dbReference type="EMBL" id="CP048685">
    <property type="protein sequence ID" value="QPJ62150.1"/>
    <property type="molecule type" value="Genomic_DNA"/>
</dbReference>
<dbReference type="Gene3D" id="3.60.15.10">
    <property type="entry name" value="Ribonuclease Z/Hydroxyacylglutathione hydrolase-like"/>
    <property type="match status" value="1"/>
</dbReference>
<evidence type="ECO:0000313" key="3">
    <source>
        <dbReference type="Proteomes" id="UP000594688"/>
    </source>
</evidence>
<proteinExistence type="predicted"/>
<organism evidence="2 3">
    <name type="scientific">Candidatus Nitronauta litoralis</name>
    <dbReference type="NCBI Taxonomy" id="2705533"/>
    <lineage>
        <taxon>Bacteria</taxon>
        <taxon>Pseudomonadati</taxon>
        <taxon>Nitrospinota/Tectimicrobiota group</taxon>
        <taxon>Nitrospinota</taxon>
        <taxon>Nitrospinia</taxon>
        <taxon>Nitrospinales</taxon>
        <taxon>Nitrospinaceae</taxon>
        <taxon>Candidatus Nitronauta</taxon>
    </lineage>
</organism>
<reference evidence="2 3" key="1">
    <citation type="submission" date="2020-02" db="EMBL/GenBank/DDBJ databases">
        <title>Genomic and physiological characterization of two novel Nitrospinaceae genera.</title>
        <authorList>
            <person name="Mueller A.J."/>
            <person name="Jung M.-Y."/>
            <person name="Strachan C.R."/>
            <person name="Herbold C.W."/>
            <person name="Kirkegaard R.H."/>
            <person name="Daims H."/>
        </authorList>
    </citation>
    <scope>NUCLEOTIDE SEQUENCE [LARGE SCALE GENOMIC DNA]</scope>
    <source>
        <strain evidence="2">EB</strain>
    </source>
</reference>
<dbReference type="KEGG" id="nli:G3M70_09820"/>
<sequence length="470" mass="54359">MLQTTLIGHACLLIQSRETTVLTDPVWFDYLWEEINVLCPSIVLEKEKIPPVDVLNISHRHQDHFDVRTLAYLLQDNGVLKPDVTVLAPNDDIVLKVMRELGFENITVVSDFETIRVKDIEITPTPSGNQESTAQDTFPEHGLLVHDGEVTLWNQVDSLVNPNTIERINQKYGRVDLAHGRFVPLLEGNFSYNKPFNLPFNEYCTFLNMVKALQPRFVVPGSAAFRYRDEFSFLNRYSFPTTQDQYLRDLKNFCPEVPAGHYNPGDVAHITTSEVKIEHQSSPFVRVLEDDSEKLIFKPVMEVAPMRTRTKDSKECDEEMLRVREFVENRFLVKLTQSELLEAWQHWNVVYQLEVFGKEGSEIWSIDFEENPVRVQNSCLGKINLYEGIAASELDALVRGETSWDFVALCGNYRTFNNIYRVTNGNFEYFPSEKLDVALEPLMVAFPWNSEMDLDKFMRDVRRWKGVPQS</sequence>
<evidence type="ECO:0000256" key="1">
    <source>
        <dbReference type="ARBA" id="ARBA00022801"/>
    </source>
</evidence>
<dbReference type="SUPFAM" id="SSF56281">
    <property type="entry name" value="Metallo-hydrolase/oxidoreductase"/>
    <property type="match status" value="1"/>
</dbReference>
<protein>
    <submittedName>
        <fullName evidence="2">MBL fold metallo-hydrolase</fullName>
    </submittedName>
</protein>
<evidence type="ECO:0000313" key="2">
    <source>
        <dbReference type="EMBL" id="QPJ62150.1"/>
    </source>
</evidence>
<dbReference type="PANTHER" id="PTHR43546:SF9">
    <property type="entry name" value="L-ASCORBATE-6-PHOSPHATE LACTONASE ULAG-RELATED"/>
    <property type="match status" value="1"/>
</dbReference>
<gene>
    <name evidence="2" type="ORF">G3M70_09820</name>
</gene>
<dbReference type="PANTHER" id="PTHR43546">
    <property type="entry name" value="UPF0173 METAL-DEPENDENT HYDROLASE MJ1163-RELATED"/>
    <property type="match status" value="1"/>
</dbReference>
<dbReference type="GO" id="GO:0016787">
    <property type="term" value="F:hydrolase activity"/>
    <property type="evidence" value="ECO:0007669"/>
    <property type="project" value="UniProtKB-KW"/>
</dbReference>
<name>A0A7T0G029_9BACT</name>
<keyword evidence="1 2" id="KW-0378">Hydrolase</keyword>
<dbReference type="AlphaFoldDB" id="A0A7T0G029"/>
<dbReference type="InterPro" id="IPR050114">
    <property type="entry name" value="UPF0173_UPF0282_UlaG_hydrolase"/>
</dbReference>
<dbReference type="Proteomes" id="UP000594688">
    <property type="component" value="Chromosome"/>
</dbReference>
<dbReference type="Pfam" id="PF13483">
    <property type="entry name" value="Lactamase_B_3"/>
    <property type="match status" value="1"/>
</dbReference>
<accession>A0A7T0G029</accession>